<feature type="domain" description="FHA" evidence="2">
    <location>
        <begin position="116"/>
        <end position="165"/>
    </location>
</feature>
<name>A0A9E7HTE4_9LILI</name>
<gene>
    <name evidence="3" type="ORF">MUK42_18875</name>
</gene>
<feature type="compositionally biased region" description="Basic and acidic residues" evidence="1">
    <location>
        <begin position="658"/>
        <end position="678"/>
    </location>
</feature>
<dbReference type="OrthoDB" id="444265at2759"/>
<feature type="compositionally biased region" description="Acidic residues" evidence="1">
    <location>
        <begin position="355"/>
        <end position="368"/>
    </location>
</feature>
<dbReference type="AlphaFoldDB" id="A0A9E7HTE4"/>
<dbReference type="EMBL" id="CP097510">
    <property type="protein sequence ID" value="URE35697.1"/>
    <property type="molecule type" value="Genomic_DNA"/>
</dbReference>
<dbReference type="SUPFAM" id="SSF49879">
    <property type="entry name" value="SMAD/FHA domain"/>
    <property type="match status" value="1"/>
</dbReference>
<dbReference type="InterPro" id="IPR050923">
    <property type="entry name" value="Cell_Proc_Reg/RNA_Proc"/>
</dbReference>
<dbReference type="InterPro" id="IPR008984">
    <property type="entry name" value="SMAD_FHA_dom_sf"/>
</dbReference>
<reference evidence="3" key="1">
    <citation type="submission" date="2022-05" db="EMBL/GenBank/DDBJ databases">
        <title>The Musa troglodytarum L. genome provides insights into the mechanism of non-climacteric behaviour and enrichment of carotenoids.</title>
        <authorList>
            <person name="Wang J."/>
        </authorList>
    </citation>
    <scope>NUCLEOTIDE SEQUENCE</scope>
    <source>
        <tissue evidence="3">Leaf</tissue>
    </source>
</reference>
<dbReference type="SMART" id="SM00240">
    <property type="entry name" value="FHA"/>
    <property type="match status" value="1"/>
</dbReference>
<evidence type="ECO:0000256" key="1">
    <source>
        <dbReference type="SAM" id="MobiDB-lite"/>
    </source>
</evidence>
<evidence type="ECO:0000313" key="3">
    <source>
        <dbReference type="EMBL" id="URE35697.1"/>
    </source>
</evidence>
<dbReference type="InterPro" id="IPR000253">
    <property type="entry name" value="FHA_dom"/>
</dbReference>
<dbReference type="PROSITE" id="PS50006">
    <property type="entry name" value="FHA_DOMAIN"/>
    <property type="match status" value="1"/>
</dbReference>
<feature type="compositionally biased region" description="Polar residues" evidence="1">
    <location>
        <begin position="709"/>
        <end position="720"/>
    </location>
</feature>
<organism evidence="3 4">
    <name type="scientific">Musa troglodytarum</name>
    <name type="common">fe'i banana</name>
    <dbReference type="NCBI Taxonomy" id="320322"/>
    <lineage>
        <taxon>Eukaryota</taxon>
        <taxon>Viridiplantae</taxon>
        <taxon>Streptophyta</taxon>
        <taxon>Embryophyta</taxon>
        <taxon>Tracheophyta</taxon>
        <taxon>Spermatophyta</taxon>
        <taxon>Magnoliopsida</taxon>
        <taxon>Liliopsida</taxon>
        <taxon>Zingiberales</taxon>
        <taxon>Musaceae</taxon>
        <taxon>Musa</taxon>
    </lineage>
</organism>
<feature type="compositionally biased region" description="Low complexity" evidence="1">
    <location>
        <begin position="61"/>
        <end position="74"/>
    </location>
</feature>
<feature type="region of interest" description="Disordered" evidence="1">
    <location>
        <begin position="657"/>
        <end position="720"/>
    </location>
</feature>
<dbReference type="FunFam" id="2.60.200.20:FF:000053">
    <property type="entry name" value="Os06g0275900 protein"/>
    <property type="match status" value="1"/>
</dbReference>
<dbReference type="PANTHER" id="PTHR23308">
    <property type="entry name" value="NUCLEAR INHIBITOR OF PROTEIN PHOSPHATASE-1"/>
    <property type="match status" value="1"/>
</dbReference>
<dbReference type="CDD" id="cd22677">
    <property type="entry name" value="FHA_Kanadaptin"/>
    <property type="match status" value="1"/>
</dbReference>
<feature type="region of interest" description="Disordered" evidence="1">
    <location>
        <begin position="335"/>
        <end position="391"/>
    </location>
</feature>
<dbReference type="Proteomes" id="UP001055439">
    <property type="component" value="Chromosome 8"/>
</dbReference>
<dbReference type="Gene3D" id="2.60.200.20">
    <property type="match status" value="1"/>
</dbReference>
<feature type="region of interest" description="Disordered" evidence="1">
    <location>
        <begin position="476"/>
        <end position="558"/>
    </location>
</feature>
<keyword evidence="4" id="KW-1185">Reference proteome</keyword>
<dbReference type="Pfam" id="PF00498">
    <property type="entry name" value="FHA"/>
    <property type="match status" value="1"/>
</dbReference>
<sequence length="720" mass="79719">MKVPMGPPAPRNPKPDTDPELTPGDPSDDKDGQPSGQQQHGGVAAESVAPESEAKDLEKPSPSASNSSSSGSQSGKLAAPYSIPSWSEPPAQPFFLEVLKDGVIIEQLDVSQKGAYMFGRIDSCDFVLEHPTISRFHAVLQFKKDEVLLYDLGSTHGTFINKMQVKTKVYTELHVGDVIRFGMSSRLYIFQGPTDLMPPEGDLEKLRNAKIREELLDREASLLRARVDASLANGVSWGMQEDAIEEDTENGADEITWQTYKGQLTERQEKTRSKIIKRMEKVANMKKEIDAIRAKDIAQGGLTQGQQTQIARNEQRITQIMEELDSLEETLNESIQESVGARSGKVVHGKKKETVEDEDDMLSDDDDFYDRTKKKPAAQKSGEQQSVETADSLLDKKDTIINQIEEKKALLLKEKEKGVTGSVNSTEGGDDLDAYMSGLSSQLVHDRVTKIQNELVDLQTDLDKTMYLLKIADPMGEAARKRDAKAEASKSKSKSKSIPNVSKPPKSEQKQGAVPTHVVKHGAVPTTVGLKPDDTSSHKQAAEDTEGRNMTEDREASKPVYTAVKPQWLGATREIASEENMVRETHLDENELENFVDYKDRKEILGSDNRSEIDHAGPGLIIRKRKPAHEMEVSESETSAADAVALLLKHKRGYTALDEVHENKESKSRGQEGKDNSQQKRVFGPSKPAFLDNNPDYESWVPPEGQTGDGRTSLNERLGY</sequence>
<feature type="region of interest" description="Disordered" evidence="1">
    <location>
        <begin position="1"/>
        <end position="83"/>
    </location>
</feature>
<feature type="compositionally biased region" description="Basic and acidic residues" evidence="1">
    <location>
        <begin position="478"/>
        <end position="490"/>
    </location>
</feature>
<evidence type="ECO:0000259" key="2">
    <source>
        <dbReference type="PROSITE" id="PS50006"/>
    </source>
</evidence>
<protein>
    <submittedName>
        <fullName evidence="3">FHA</fullName>
    </submittedName>
</protein>
<accession>A0A9E7HTE4</accession>
<feature type="compositionally biased region" description="Basic and acidic residues" evidence="1">
    <location>
        <begin position="531"/>
        <end position="557"/>
    </location>
</feature>
<evidence type="ECO:0000313" key="4">
    <source>
        <dbReference type="Proteomes" id="UP001055439"/>
    </source>
</evidence>
<proteinExistence type="predicted"/>
<feature type="compositionally biased region" description="Pro residues" evidence="1">
    <location>
        <begin position="1"/>
        <end position="12"/>
    </location>
</feature>